<protein>
    <submittedName>
        <fullName evidence="2">CHAT domain-containing protein</fullName>
    </submittedName>
</protein>
<sequence>MKRILSRVLVGALVVSCLNVQVYAMDKRDGIVYKNGERIELSQEDLQELEDSYQELEEIRRDKQENREKYVTHRTHDELNEEASTYAYDILGEIETNDTKSTADTVRECVDMEGTISEEDDIDYFKIKYNDYGLAEVRLSSIPSQCDYDLKIFNESLDGIATSYNSDNEPEHLYFYVVPDEWYYFRVTSAVSADDTDTYKLRVYELVTDYRANLYGARQSDIDTEGDVTAGEQYFGTEGDFAVNGLGYDVVGECEPTKTRIYDCEGASVVTFSGHGFPHKIKFSVDGKEETKYKCGIIIGEDQKDGSYNYAGIDDMYLDACRLAVLSSCQTAAEPKEGYNYNIAEYMVEDANVKSSIGWRVNVYSPDMTEWLTEFYKKLAEGFTVSNAQSYVDNMFAKKWDETVYTSVIYGDKDTTVTLPITDTKAQNVNITDIFTYIDEDLHINKATKDFHEVENYLAKKVPGFNLEDFVLDEYQLMDRNGMYYLNYNYVVSGYETPYYVMVYCENDIPVKYYVKLPSDEQKQAMKPVQVLNMDDKIAEAKEKAVENIFENKYLDNLTVESQEVTSKMDENGNTYLYVSTTYTFTDDDDVITGVDKYQYVLQCNL</sequence>
<dbReference type="RefSeq" id="WP_072851899.1">
    <property type="nucleotide sequence ID" value="NZ_FRAH01000043.1"/>
</dbReference>
<evidence type="ECO:0000256" key="1">
    <source>
        <dbReference type="SAM" id="Coils"/>
    </source>
</evidence>
<evidence type="ECO:0000313" key="2">
    <source>
        <dbReference type="EMBL" id="SHK74926.1"/>
    </source>
</evidence>
<evidence type="ECO:0000313" key="3">
    <source>
        <dbReference type="Proteomes" id="UP000183975"/>
    </source>
</evidence>
<name>A0A1M6V0T4_9FIRM</name>
<dbReference type="SUPFAM" id="SSF89260">
    <property type="entry name" value="Collagen-binding domain"/>
    <property type="match status" value="1"/>
</dbReference>
<dbReference type="Gene3D" id="2.60.120.380">
    <property type="match status" value="1"/>
</dbReference>
<dbReference type="Proteomes" id="UP000183975">
    <property type="component" value="Unassembled WGS sequence"/>
</dbReference>
<feature type="coiled-coil region" evidence="1">
    <location>
        <begin position="39"/>
        <end position="69"/>
    </location>
</feature>
<reference evidence="2 3" key="1">
    <citation type="submission" date="2016-11" db="EMBL/GenBank/DDBJ databases">
        <authorList>
            <person name="Jaros S."/>
            <person name="Januszkiewicz K."/>
            <person name="Wedrychowicz H."/>
        </authorList>
    </citation>
    <scope>NUCLEOTIDE SEQUENCE [LARGE SCALE GENOMIC DNA]</scope>
    <source>
        <strain evidence="2 3">DSM 14214</strain>
    </source>
</reference>
<dbReference type="EMBL" id="FRAH01000043">
    <property type="protein sequence ID" value="SHK74926.1"/>
    <property type="molecule type" value="Genomic_DNA"/>
</dbReference>
<dbReference type="OrthoDB" id="2048831at2"/>
<dbReference type="AlphaFoldDB" id="A0A1M6V0T4"/>
<keyword evidence="3" id="KW-1185">Reference proteome</keyword>
<organism evidence="2 3">
    <name type="scientific">Anaerotignum lactatifermentans DSM 14214</name>
    <dbReference type="NCBI Taxonomy" id="1121323"/>
    <lineage>
        <taxon>Bacteria</taxon>
        <taxon>Bacillati</taxon>
        <taxon>Bacillota</taxon>
        <taxon>Clostridia</taxon>
        <taxon>Lachnospirales</taxon>
        <taxon>Anaerotignaceae</taxon>
        <taxon>Anaerotignum</taxon>
    </lineage>
</organism>
<accession>A0A1M6V0T4</accession>
<gene>
    <name evidence="2" type="ORF">SAMN02745138_02280</name>
</gene>
<keyword evidence="1" id="KW-0175">Coiled coil</keyword>
<proteinExistence type="predicted"/>